<organism evidence="2">
    <name type="scientific">uncultured Acetobacteraceae bacterium</name>
    <dbReference type="NCBI Taxonomy" id="169975"/>
    <lineage>
        <taxon>Bacteria</taxon>
        <taxon>Pseudomonadati</taxon>
        <taxon>Pseudomonadota</taxon>
        <taxon>Alphaproteobacteria</taxon>
        <taxon>Acetobacterales</taxon>
        <taxon>Acetobacteraceae</taxon>
        <taxon>environmental samples</taxon>
    </lineage>
</organism>
<protein>
    <submittedName>
        <fullName evidence="2">Uncharacterized protein</fullName>
    </submittedName>
</protein>
<accession>A0A6J4HHF8</accession>
<feature type="non-terminal residue" evidence="2">
    <location>
        <position position="1"/>
    </location>
</feature>
<evidence type="ECO:0000256" key="1">
    <source>
        <dbReference type="SAM" id="MobiDB-lite"/>
    </source>
</evidence>
<reference evidence="2" key="1">
    <citation type="submission" date="2020-02" db="EMBL/GenBank/DDBJ databases">
        <authorList>
            <person name="Meier V. D."/>
        </authorList>
    </citation>
    <scope>NUCLEOTIDE SEQUENCE</scope>
    <source>
        <strain evidence="2">AVDCRST_MAG04</strain>
    </source>
</reference>
<feature type="compositionally biased region" description="Basic and acidic residues" evidence="1">
    <location>
        <begin position="70"/>
        <end position="88"/>
    </location>
</feature>
<proteinExistence type="predicted"/>
<dbReference type="AlphaFoldDB" id="A0A6J4HHF8"/>
<sequence length="142" mass="15766">QRPLRPLARLPDLLAPLRHVGDAGLLRLRPHRPGGSGADRRRDAPRRPLGRGAAAGRAGHHRHRHLRVPLRLERVPLRPRPDLGREPADAAAGHDALRLHHRHQLGPHHGGIDARHPADGARLRPGPAIFGDRHGRRRREGL</sequence>
<feature type="region of interest" description="Disordered" evidence="1">
    <location>
        <begin position="25"/>
        <end position="142"/>
    </location>
</feature>
<name>A0A6J4HHF8_9PROT</name>
<feature type="non-terminal residue" evidence="2">
    <location>
        <position position="142"/>
    </location>
</feature>
<dbReference type="EMBL" id="CADCTL010000062">
    <property type="protein sequence ID" value="CAA9224770.1"/>
    <property type="molecule type" value="Genomic_DNA"/>
</dbReference>
<feature type="compositionally biased region" description="Basic and acidic residues" evidence="1">
    <location>
        <begin position="110"/>
        <end position="122"/>
    </location>
</feature>
<feature type="compositionally biased region" description="Basic residues" evidence="1">
    <location>
        <begin position="58"/>
        <end position="68"/>
    </location>
</feature>
<gene>
    <name evidence="2" type="ORF">AVDCRST_MAG04-803</name>
</gene>
<evidence type="ECO:0000313" key="2">
    <source>
        <dbReference type="EMBL" id="CAA9224770.1"/>
    </source>
</evidence>